<dbReference type="Proteomes" id="UP000324629">
    <property type="component" value="Unassembled WGS sequence"/>
</dbReference>
<accession>A0A5J4NRC6</accession>
<reference evidence="2 3" key="1">
    <citation type="journal article" date="2019" name="Gigascience">
        <title>Whole-genome sequence of the oriental lung fluke Paragonimus westermani.</title>
        <authorList>
            <person name="Oey H."/>
            <person name="Zakrzewski M."/>
            <person name="Narain K."/>
            <person name="Devi K.R."/>
            <person name="Agatsuma T."/>
            <person name="Nawaratna S."/>
            <person name="Gobert G.N."/>
            <person name="Jones M.K."/>
            <person name="Ragan M.A."/>
            <person name="McManus D.P."/>
            <person name="Krause L."/>
        </authorList>
    </citation>
    <scope>NUCLEOTIDE SEQUENCE [LARGE SCALE GENOMIC DNA]</scope>
    <source>
        <strain evidence="2 3">IND2009</strain>
    </source>
</reference>
<keyword evidence="3" id="KW-1185">Reference proteome</keyword>
<proteinExistence type="predicted"/>
<sequence>MFVIRYRLPSMCLRRVHLGRNYHAESVTSSELSDSQPYSIPCTWQGPDQLAEFLYKRIVATTEHFVVLDKPAGLSVWGHSLSKREALAFMQLEPDSSPPGLSVHHCLPQLARLLHRNLPSSYSAPIDPRNPRTSSEHPLPEDISGSTTKLSIIDPLPAAYSGLIVLGRTPEFAQAAQTFYTNAQTSNPPWQLYQQFIAVCWNKPFREHANNIRFPIATYAVNEHVRVGYRPPPGEITRKSERFGSVLHKYISHRSLTPTAGDASIIELRLNSTYRGLPEVYLLHEGCAIVGELFQSSRLVDTGLSPVVLPPSKAQFDRSNSLRVRRRLGILDNRFVPIHLHRTSIFLPTPVRIRPRSTDCGRHRSTVQSPIDFKKMNRSPSNNFDYSNLSWTKLSKSGDAESSDCLVLTCSCPSLPSYFAHTMHRLSVDFDYASWLSSQKS</sequence>
<dbReference type="EMBL" id="QNGE01001218">
    <property type="protein sequence ID" value="KAA3678112.1"/>
    <property type="molecule type" value="Genomic_DNA"/>
</dbReference>
<evidence type="ECO:0000256" key="1">
    <source>
        <dbReference type="SAM" id="MobiDB-lite"/>
    </source>
</evidence>
<comment type="caution">
    <text evidence="2">The sequence shown here is derived from an EMBL/GenBank/DDBJ whole genome shotgun (WGS) entry which is preliminary data.</text>
</comment>
<gene>
    <name evidence="2" type="ORF">DEA37_0009852</name>
</gene>
<evidence type="ECO:0000313" key="3">
    <source>
        <dbReference type="Proteomes" id="UP000324629"/>
    </source>
</evidence>
<evidence type="ECO:0000313" key="2">
    <source>
        <dbReference type="EMBL" id="KAA3678112.1"/>
    </source>
</evidence>
<dbReference type="Gene3D" id="3.30.2350.10">
    <property type="entry name" value="Pseudouridine synthase"/>
    <property type="match status" value="1"/>
</dbReference>
<organism evidence="2 3">
    <name type="scientific">Paragonimus westermani</name>
    <dbReference type="NCBI Taxonomy" id="34504"/>
    <lineage>
        <taxon>Eukaryota</taxon>
        <taxon>Metazoa</taxon>
        <taxon>Spiralia</taxon>
        <taxon>Lophotrochozoa</taxon>
        <taxon>Platyhelminthes</taxon>
        <taxon>Trematoda</taxon>
        <taxon>Digenea</taxon>
        <taxon>Plagiorchiida</taxon>
        <taxon>Troglotremata</taxon>
        <taxon>Troglotrematidae</taxon>
        <taxon>Paragonimus</taxon>
    </lineage>
</organism>
<dbReference type="AlphaFoldDB" id="A0A5J4NRC6"/>
<feature type="region of interest" description="Disordered" evidence="1">
    <location>
        <begin position="122"/>
        <end position="144"/>
    </location>
</feature>
<name>A0A5J4NRC6_9TREM</name>
<protein>
    <submittedName>
        <fullName evidence="2">Uncharacterized protein</fullName>
    </submittedName>
</protein>